<proteinExistence type="predicted"/>
<name>A0A428U1A7_9HYPO</name>
<comment type="caution">
    <text evidence="1">The sequence shown here is derived from an EMBL/GenBank/DDBJ whole genome shotgun (WGS) entry which is preliminary data.</text>
</comment>
<gene>
    <name evidence="1" type="ORF">CDV31_008319</name>
</gene>
<evidence type="ECO:0000313" key="2">
    <source>
        <dbReference type="Proteomes" id="UP000288429"/>
    </source>
</evidence>
<keyword evidence="2" id="KW-1185">Reference proteome</keyword>
<reference evidence="1 2" key="1">
    <citation type="submission" date="2017-06" db="EMBL/GenBank/DDBJ databases">
        <title>Cmopartive genomic analysis of Ambrosia Fusariam Clade fungi.</title>
        <authorList>
            <person name="Stajich J.E."/>
            <person name="Carrillo J."/>
            <person name="Kijimoto T."/>
            <person name="Eskalen A."/>
            <person name="O'Donnell K."/>
            <person name="Kasson M."/>
        </authorList>
    </citation>
    <scope>NUCLEOTIDE SEQUENCE [LARGE SCALE GENOMIC DNA]</scope>
    <source>
        <strain evidence="1 2">NRRL 20438</strain>
    </source>
</reference>
<evidence type="ECO:0000313" key="1">
    <source>
        <dbReference type="EMBL" id="RSM08016.1"/>
    </source>
</evidence>
<dbReference type="EMBL" id="NIZV01000109">
    <property type="protein sequence ID" value="RSM08016.1"/>
    <property type="molecule type" value="Genomic_DNA"/>
</dbReference>
<sequence>MHLLKFKSSVLSPFMTNSTTHLTEPKPPCLAYLTVISPHATSPLIALSPTWHGCKDDTGKVQRLQDLNQARVYGS</sequence>
<dbReference type="Proteomes" id="UP000288429">
    <property type="component" value="Unassembled WGS sequence"/>
</dbReference>
<organism evidence="1 2">
    <name type="scientific">Fusarium ambrosium</name>
    <dbReference type="NCBI Taxonomy" id="131363"/>
    <lineage>
        <taxon>Eukaryota</taxon>
        <taxon>Fungi</taxon>
        <taxon>Dikarya</taxon>
        <taxon>Ascomycota</taxon>
        <taxon>Pezizomycotina</taxon>
        <taxon>Sordariomycetes</taxon>
        <taxon>Hypocreomycetidae</taxon>
        <taxon>Hypocreales</taxon>
        <taxon>Nectriaceae</taxon>
        <taxon>Fusarium</taxon>
        <taxon>Fusarium solani species complex</taxon>
    </lineage>
</organism>
<protein>
    <submittedName>
        <fullName evidence="1">Uncharacterized protein</fullName>
    </submittedName>
</protein>
<accession>A0A428U1A7</accession>
<dbReference type="AlphaFoldDB" id="A0A428U1A7"/>